<name>A0A6V7GWG9_9HYME</name>
<sequence>GTFVWRSTPTESDKSASMTQKTFQKAVLASILCNSQGTYYALLEQECLDEAPFTFASYGFCETVSYCLIDGFSFCKSR</sequence>
<feature type="non-terminal residue" evidence="1">
    <location>
        <position position="1"/>
    </location>
</feature>
<organism evidence="1 2">
    <name type="scientific">Heterotrigona itama</name>
    <dbReference type="NCBI Taxonomy" id="395501"/>
    <lineage>
        <taxon>Eukaryota</taxon>
        <taxon>Metazoa</taxon>
        <taxon>Ecdysozoa</taxon>
        <taxon>Arthropoda</taxon>
        <taxon>Hexapoda</taxon>
        <taxon>Insecta</taxon>
        <taxon>Pterygota</taxon>
        <taxon>Neoptera</taxon>
        <taxon>Endopterygota</taxon>
        <taxon>Hymenoptera</taxon>
        <taxon>Apocrita</taxon>
        <taxon>Aculeata</taxon>
        <taxon>Apoidea</taxon>
        <taxon>Anthophila</taxon>
        <taxon>Apidae</taxon>
        <taxon>Heterotrigona</taxon>
    </lineage>
</organism>
<dbReference type="Proteomes" id="UP000752696">
    <property type="component" value="Unassembled WGS sequence"/>
</dbReference>
<gene>
    <name evidence="1" type="ORF">MHI_LOCUS144153</name>
</gene>
<dbReference type="AlphaFoldDB" id="A0A6V7GWG9"/>
<reference evidence="1" key="1">
    <citation type="submission" date="2020-07" db="EMBL/GenBank/DDBJ databases">
        <authorList>
            <person name="Nazaruddin N."/>
        </authorList>
    </citation>
    <scope>NUCLEOTIDE SEQUENCE</scope>
</reference>
<proteinExistence type="predicted"/>
<evidence type="ECO:0000313" key="1">
    <source>
        <dbReference type="EMBL" id="CAD1469732.1"/>
    </source>
</evidence>
<accession>A0A6V7GWG9</accession>
<evidence type="ECO:0000313" key="2">
    <source>
        <dbReference type="Proteomes" id="UP000752696"/>
    </source>
</evidence>
<keyword evidence="2" id="KW-1185">Reference proteome</keyword>
<comment type="caution">
    <text evidence="1">The sequence shown here is derived from an EMBL/GenBank/DDBJ whole genome shotgun (WGS) entry which is preliminary data.</text>
</comment>
<protein>
    <submittedName>
        <fullName evidence="1">Uncharacterized protein</fullName>
    </submittedName>
</protein>
<dbReference type="EMBL" id="CAJDYZ010002864">
    <property type="protein sequence ID" value="CAD1469732.1"/>
    <property type="molecule type" value="Genomic_DNA"/>
</dbReference>